<accession>A0A0C4YPU3</accession>
<dbReference type="STRING" id="68895.RR42_s3482"/>
<dbReference type="EMBL" id="CP010537">
    <property type="protein sequence ID" value="AJG25058.1"/>
    <property type="molecule type" value="Genomic_DNA"/>
</dbReference>
<proteinExistence type="predicted"/>
<evidence type="ECO:0000313" key="1">
    <source>
        <dbReference type="EMBL" id="AJG25058.1"/>
    </source>
</evidence>
<keyword evidence="2" id="KW-1185">Reference proteome</keyword>
<gene>
    <name evidence="1" type="ORF">RR42_s3482</name>
</gene>
<dbReference type="AlphaFoldDB" id="A0A0C4YPU3"/>
<evidence type="ECO:0000313" key="2">
    <source>
        <dbReference type="Proteomes" id="UP000031843"/>
    </source>
</evidence>
<dbReference type="KEGG" id="cbw:RR42_s3482"/>
<name>A0A0C4YPU3_9BURK</name>
<reference evidence="1 2" key="1">
    <citation type="journal article" date="2015" name="Genome Announc.">
        <title>Complete Genome Sequence of Cupriavidus basilensis 4G11, Isolated from the Oak Ridge Field Research Center Site.</title>
        <authorList>
            <person name="Ray J."/>
            <person name="Waters R.J."/>
            <person name="Skerker J.M."/>
            <person name="Kuehl J.V."/>
            <person name="Price M.N."/>
            <person name="Huang J."/>
            <person name="Chakraborty R."/>
            <person name="Arkin A.P."/>
            <person name="Deutschbauer A."/>
        </authorList>
    </citation>
    <scope>NUCLEOTIDE SEQUENCE [LARGE SCALE GENOMIC DNA]</scope>
    <source>
        <strain evidence="1">4G11</strain>
    </source>
</reference>
<protein>
    <submittedName>
        <fullName evidence="1">Uncharacterized protein</fullName>
    </submittedName>
</protein>
<sequence length="49" mass="5690">MRTNLFLKSFEPNHEPAHMQTLKIDPLYLKTTLPDAGKLAHRRRDDDAS</sequence>
<dbReference type="Proteomes" id="UP000031843">
    <property type="component" value="Chromosome secondary"/>
</dbReference>
<organism evidence="1 2">
    <name type="scientific">Cupriavidus basilensis</name>
    <dbReference type="NCBI Taxonomy" id="68895"/>
    <lineage>
        <taxon>Bacteria</taxon>
        <taxon>Pseudomonadati</taxon>
        <taxon>Pseudomonadota</taxon>
        <taxon>Betaproteobacteria</taxon>
        <taxon>Burkholderiales</taxon>
        <taxon>Burkholderiaceae</taxon>
        <taxon>Cupriavidus</taxon>
    </lineage>
</organism>